<dbReference type="EC" id="3.6.3.-" evidence="10"/>
<dbReference type="SUPFAM" id="SSF52540">
    <property type="entry name" value="P-loop containing nucleoside triphosphate hydrolases"/>
    <property type="match status" value="1"/>
</dbReference>
<dbReference type="InterPro" id="IPR050095">
    <property type="entry name" value="ECF_ABC_transporter_ATP-bd"/>
</dbReference>
<dbReference type="GO" id="GO:0043190">
    <property type="term" value="C:ATP-binding cassette (ABC) transporter complex"/>
    <property type="evidence" value="ECO:0007669"/>
    <property type="project" value="TreeGrafter"/>
</dbReference>
<sequence>MSHPIIDFADVYFTYPDGKKAINGITFHVRHGESVGIVGANGAGKTSLLMLMTGLLLPIRGEVHVGGVPVAKKTLSVIRQKIGFTFQDPDDQLFMGTVYDDIAFGPRNYGVGEEEVKNRVMKAMEAVGVMHIKDRAPYKLSGGEKRGAAIAAILSMEPDILAMDEPTAALDPKARRKLIHLLKGFPYTKIIATHDLDMVLELCERTIVLKEGRIVCDGLSFQILSDAQLLEQWGLEKPLSLQRCPICGTKKE</sequence>
<keyword evidence="7" id="KW-1278">Translocase</keyword>
<dbReference type="InterPro" id="IPR003593">
    <property type="entry name" value="AAA+_ATPase"/>
</dbReference>
<evidence type="ECO:0000256" key="3">
    <source>
        <dbReference type="ARBA" id="ARBA00022448"/>
    </source>
</evidence>
<evidence type="ECO:0000256" key="6">
    <source>
        <dbReference type="ARBA" id="ARBA00022840"/>
    </source>
</evidence>
<name>A0A140L2W1_9FIRM</name>
<keyword evidence="5" id="KW-0547">Nucleotide-binding</keyword>
<dbReference type="OrthoDB" id="9784332at2"/>
<evidence type="ECO:0000256" key="2">
    <source>
        <dbReference type="ARBA" id="ARBA00005417"/>
    </source>
</evidence>
<evidence type="ECO:0000256" key="7">
    <source>
        <dbReference type="ARBA" id="ARBA00022967"/>
    </source>
</evidence>
<organism evidence="10 11">
    <name type="scientific">Thermotalea metallivorans</name>
    <dbReference type="NCBI Taxonomy" id="520762"/>
    <lineage>
        <taxon>Bacteria</taxon>
        <taxon>Bacillati</taxon>
        <taxon>Bacillota</taxon>
        <taxon>Clostridia</taxon>
        <taxon>Peptostreptococcales</taxon>
        <taxon>Thermotaleaceae</taxon>
        <taxon>Thermotalea</taxon>
    </lineage>
</organism>
<dbReference type="PANTHER" id="PTHR43553:SF24">
    <property type="entry name" value="ENERGY-COUPLING FACTOR TRANSPORTER ATP-BINDING PROTEIN ECFA1"/>
    <property type="match status" value="1"/>
</dbReference>
<keyword evidence="4" id="KW-1003">Cell membrane</keyword>
<keyword evidence="6 10" id="KW-0067">ATP-binding</keyword>
<reference evidence="10 11" key="1">
    <citation type="submission" date="2015-12" db="EMBL/GenBank/DDBJ databases">
        <title>Draft genome sequence of the thermoanaerobe Thermotalea metallivorans, an isolate from the runoff channel of the Great Artesian Basin, Australia.</title>
        <authorList>
            <person name="Patel B.K."/>
        </authorList>
    </citation>
    <scope>NUCLEOTIDE SEQUENCE [LARGE SCALE GENOMIC DNA]</scope>
    <source>
        <strain evidence="10 11">B2-1</strain>
    </source>
</reference>
<dbReference type="InterPro" id="IPR015856">
    <property type="entry name" value="ABC_transpr_CbiO/EcfA_su"/>
</dbReference>
<evidence type="ECO:0000259" key="9">
    <source>
        <dbReference type="PROSITE" id="PS50893"/>
    </source>
</evidence>
<dbReference type="InterPro" id="IPR027417">
    <property type="entry name" value="P-loop_NTPase"/>
</dbReference>
<proteinExistence type="inferred from homology"/>
<dbReference type="SMART" id="SM00382">
    <property type="entry name" value="AAA"/>
    <property type="match status" value="1"/>
</dbReference>
<evidence type="ECO:0000256" key="1">
    <source>
        <dbReference type="ARBA" id="ARBA00004202"/>
    </source>
</evidence>
<evidence type="ECO:0000313" key="11">
    <source>
        <dbReference type="Proteomes" id="UP000070456"/>
    </source>
</evidence>
<dbReference type="PANTHER" id="PTHR43553">
    <property type="entry name" value="HEAVY METAL TRANSPORTER"/>
    <property type="match status" value="1"/>
</dbReference>
<dbReference type="FunFam" id="3.40.50.300:FF:000224">
    <property type="entry name" value="Energy-coupling factor transporter ATP-binding protein EcfA"/>
    <property type="match status" value="1"/>
</dbReference>
<accession>A0A140L2W1</accession>
<comment type="similarity">
    <text evidence="2">Belongs to the ABC transporter superfamily.</text>
</comment>
<protein>
    <submittedName>
        <fullName evidence="10">Cobalt import ATP-binding protein CbiO</fullName>
        <ecNumber evidence="10">3.6.3.-</ecNumber>
    </submittedName>
</protein>
<dbReference type="Gene3D" id="3.40.50.300">
    <property type="entry name" value="P-loop containing nucleotide triphosphate hydrolases"/>
    <property type="match status" value="1"/>
</dbReference>
<dbReference type="GO" id="GO:0042626">
    <property type="term" value="F:ATPase-coupled transmembrane transporter activity"/>
    <property type="evidence" value="ECO:0007669"/>
    <property type="project" value="TreeGrafter"/>
</dbReference>
<feature type="domain" description="ABC transporter" evidence="9">
    <location>
        <begin position="6"/>
        <end position="236"/>
    </location>
</feature>
<comment type="subcellular location">
    <subcellularLocation>
        <location evidence="1">Cell membrane</location>
        <topology evidence="1">Peripheral membrane protein</topology>
    </subcellularLocation>
</comment>
<comment type="caution">
    <text evidence="10">The sequence shown here is derived from an EMBL/GenBank/DDBJ whole genome shotgun (WGS) entry which is preliminary data.</text>
</comment>
<dbReference type="InterPro" id="IPR003439">
    <property type="entry name" value="ABC_transporter-like_ATP-bd"/>
</dbReference>
<dbReference type="PATRIC" id="fig|520762.4.peg.2270"/>
<evidence type="ECO:0000256" key="4">
    <source>
        <dbReference type="ARBA" id="ARBA00022475"/>
    </source>
</evidence>
<evidence type="ECO:0000256" key="5">
    <source>
        <dbReference type="ARBA" id="ARBA00022741"/>
    </source>
</evidence>
<dbReference type="RefSeq" id="WP_068556637.1">
    <property type="nucleotide sequence ID" value="NZ_LOEE01000045.1"/>
</dbReference>
<dbReference type="Pfam" id="PF00005">
    <property type="entry name" value="ABC_tran"/>
    <property type="match status" value="1"/>
</dbReference>
<dbReference type="PROSITE" id="PS50893">
    <property type="entry name" value="ABC_TRANSPORTER_2"/>
    <property type="match status" value="1"/>
</dbReference>
<evidence type="ECO:0000313" key="10">
    <source>
        <dbReference type="EMBL" id="KXG74886.1"/>
    </source>
</evidence>
<dbReference type="EMBL" id="LOEE01000045">
    <property type="protein sequence ID" value="KXG74886.1"/>
    <property type="molecule type" value="Genomic_DNA"/>
</dbReference>
<dbReference type="STRING" id="520762.AN619_20560"/>
<dbReference type="GO" id="GO:0005524">
    <property type="term" value="F:ATP binding"/>
    <property type="evidence" value="ECO:0007669"/>
    <property type="project" value="UniProtKB-KW"/>
</dbReference>
<dbReference type="Proteomes" id="UP000070456">
    <property type="component" value="Unassembled WGS sequence"/>
</dbReference>
<gene>
    <name evidence="10" type="primary">cbiO</name>
    <name evidence="10" type="ORF">AN619_20560</name>
</gene>
<keyword evidence="8" id="KW-0472">Membrane</keyword>
<keyword evidence="3" id="KW-0813">Transport</keyword>
<dbReference type="CDD" id="cd03225">
    <property type="entry name" value="ABC_cobalt_CbiO_domain1"/>
    <property type="match status" value="1"/>
</dbReference>
<dbReference type="GO" id="GO:0016887">
    <property type="term" value="F:ATP hydrolysis activity"/>
    <property type="evidence" value="ECO:0007669"/>
    <property type="project" value="InterPro"/>
</dbReference>
<keyword evidence="11" id="KW-1185">Reference proteome</keyword>
<keyword evidence="10" id="KW-0378">Hydrolase</keyword>
<evidence type="ECO:0000256" key="8">
    <source>
        <dbReference type="ARBA" id="ARBA00023136"/>
    </source>
</evidence>
<dbReference type="AlphaFoldDB" id="A0A140L2W1"/>